<dbReference type="EMBL" id="SDEE01000349">
    <property type="protein sequence ID" value="RXW17335.1"/>
    <property type="molecule type" value="Genomic_DNA"/>
</dbReference>
<keyword evidence="2" id="KW-0472">Membrane</keyword>
<proteinExistence type="predicted"/>
<protein>
    <submittedName>
        <fullName evidence="3">Uncharacterized protein</fullName>
    </submittedName>
</protein>
<feature type="compositionally biased region" description="Basic and acidic residues" evidence="1">
    <location>
        <begin position="422"/>
        <end position="435"/>
    </location>
</feature>
<feature type="transmembrane region" description="Helical" evidence="2">
    <location>
        <begin position="516"/>
        <end position="541"/>
    </location>
</feature>
<evidence type="ECO:0000313" key="4">
    <source>
        <dbReference type="Proteomes" id="UP000290288"/>
    </source>
</evidence>
<evidence type="ECO:0000256" key="1">
    <source>
        <dbReference type="SAM" id="MobiDB-lite"/>
    </source>
</evidence>
<reference evidence="3 4" key="1">
    <citation type="submission" date="2019-01" db="EMBL/GenBank/DDBJ databases">
        <title>Draft genome sequence of Psathyrella aberdarensis IHI B618.</title>
        <authorList>
            <person name="Buettner E."/>
            <person name="Kellner H."/>
        </authorList>
    </citation>
    <scope>NUCLEOTIDE SEQUENCE [LARGE SCALE GENOMIC DNA]</scope>
    <source>
        <strain evidence="3 4">IHI B618</strain>
    </source>
</reference>
<keyword evidence="2" id="KW-1133">Transmembrane helix</keyword>
<dbReference type="GO" id="GO:0042765">
    <property type="term" value="C:GPI-anchor transamidase complex"/>
    <property type="evidence" value="ECO:0007669"/>
    <property type="project" value="InterPro"/>
</dbReference>
<dbReference type="GO" id="GO:0016255">
    <property type="term" value="P:attachment of GPI anchor to protein"/>
    <property type="evidence" value="ECO:0007669"/>
    <property type="project" value="TreeGrafter"/>
</dbReference>
<name>A0A4Q2DFR0_9AGAR</name>
<dbReference type="PANTHER" id="PTHR13304">
    <property type="entry name" value="GLYCOSYLPHOSPHATIDYLINOSITOL ANCHOR ATTACHMENT 1 PROTEIN"/>
    <property type="match status" value="1"/>
</dbReference>
<organism evidence="3 4">
    <name type="scientific">Candolleomyces aberdarensis</name>
    <dbReference type="NCBI Taxonomy" id="2316362"/>
    <lineage>
        <taxon>Eukaryota</taxon>
        <taxon>Fungi</taxon>
        <taxon>Dikarya</taxon>
        <taxon>Basidiomycota</taxon>
        <taxon>Agaricomycotina</taxon>
        <taxon>Agaricomycetes</taxon>
        <taxon>Agaricomycetidae</taxon>
        <taxon>Agaricales</taxon>
        <taxon>Agaricineae</taxon>
        <taxon>Psathyrellaceae</taxon>
        <taxon>Candolleomyces</taxon>
    </lineage>
</organism>
<evidence type="ECO:0000256" key="2">
    <source>
        <dbReference type="SAM" id="Phobius"/>
    </source>
</evidence>
<feature type="transmembrane region" description="Helical" evidence="2">
    <location>
        <begin position="590"/>
        <end position="612"/>
    </location>
</feature>
<dbReference type="InterPro" id="IPR007246">
    <property type="entry name" value="Gaa1"/>
</dbReference>
<feature type="transmembrane region" description="Helical" evidence="2">
    <location>
        <begin position="385"/>
        <end position="404"/>
    </location>
</feature>
<dbReference type="Proteomes" id="UP000290288">
    <property type="component" value="Unassembled WGS sequence"/>
</dbReference>
<feature type="region of interest" description="Disordered" evidence="1">
    <location>
        <begin position="417"/>
        <end position="438"/>
    </location>
</feature>
<feature type="transmembrane region" description="Helical" evidence="2">
    <location>
        <begin position="561"/>
        <end position="578"/>
    </location>
</feature>
<dbReference type="STRING" id="2316362.A0A4Q2DFR0"/>
<keyword evidence="4" id="KW-1185">Reference proteome</keyword>
<evidence type="ECO:0000313" key="3">
    <source>
        <dbReference type="EMBL" id="RXW17335.1"/>
    </source>
</evidence>
<dbReference type="AlphaFoldDB" id="A0A4Q2DFR0"/>
<keyword evidence="2" id="KW-0812">Transmembrane</keyword>
<comment type="caution">
    <text evidence="3">The sequence shown here is derived from an EMBL/GenBank/DDBJ whole genome shotgun (WGS) entry which is preliminary data.</text>
</comment>
<feature type="transmembrane region" description="Helical" evidence="2">
    <location>
        <begin position="445"/>
        <end position="466"/>
    </location>
</feature>
<feature type="transmembrane region" description="Helical" evidence="2">
    <location>
        <begin position="478"/>
        <end position="496"/>
    </location>
</feature>
<dbReference type="PANTHER" id="PTHR13304:SF0">
    <property type="entry name" value="GLYCOSYLPHOSPHATIDYLINOSITOL ANCHOR ATTACHMENT 1 PROTEIN"/>
    <property type="match status" value="1"/>
</dbReference>
<accession>A0A4Q2DFR0</accession>
<dbReference type="OrthoDB" id="445301at2759"/>
<dbReference type="Pfam" id="PF04114">
    <property type="entry name" value="Gaa1"/>
    <property type="match status" value="1"/>
</dbReference>
<gene>
    <name evidence="3" type="ORF">EST38_g8521</name>
</gene>
<sequence>MIQKFHQRLPVIKIILFLVGYLWMVAIPLPELGRTTYIDENALQPAQVSTYWNWGDVHTADKYLEDLEKLRDRNATSREYVQSTTVPHTLAYTFDRRADYIKNEFQRAGLSAATQKYSFSVGNTDLTGANAYAVSSSPRASGNEAMVIAASWIRRHDEGEEELNLRGISTVLALAKFLKGYSLWAKDIVFVVGDGYLDGMQAWLSAYHGATQSKELPHSSGVIWNALAIDYACHSFSHLGVFHEGVNGRLPNQDLINSFERISRYTGGVPVVLYDHVQDHVSLPWIPKFIRTNPTFQKYATNAKNVLRHVGYQAPGTPSGIHGLFHQYRIDAFTMYAVCAHGPHGFHALGKVIESTLRTMNNLLERLHASFFFYILTDAVHFNKIGSYLPSAILISIALMFHGLDTWVAAGWTVEEDESPSSDEKPDEKPSEAKTPKWTRRQRPVLPVLSIMAATHLLGTVLFLLLSSNYTLASYQTTSYILFTALAVIPLGAALLRTEQQPHNAPLSTVLKALNLCFASTIISILSVLNFSLALTLSITLGVPLVASSASPTTKWPIKGIQYSLYILLAAGWLLFLPEQTKSVLWNWEVLSVWFAPVVCVVYVPLVLQAAIVNLL</sequence>
<feature type="transmembrane region" description="Helical" evidence="2">
    <location>
        <begin position="12"/>
        <end position="29"/>
    </location>
</feature>